<dbReference type="InterPro" id="IPR016032">
    <property type="entry name" value="Sig_transdc_resp-reg_C-effctor"/>
</dbReference>
<keyword evidence="10" id="KW-1185">Reference proteome</keyword>
<proteinExistence type="inferred from homology"/>
<evidence type="ECO:0000313" key="9">
    <source>
        <dbReference type="EMBL" id="TWF73266.1"/>
    </source>
</evidence>
<dbReference type="InterPro" id="IPR036388">
    <property type="entry name" value="WH-like_DNA-bd_sf"/>
</dbReference>
<dbReference type="Gene3D" id="3.40.50.300">
    <property type="entry name" value="P-loop containing nucleotide triphosphate hydrolases"/>
    <property type="match status" value="1"/>
</dbReference>
<comment type="similarity">
    <text evidence="1">Belongs to the AfsR/DnrI/RedD regulatory family.</text>
</comment>
<reference evidence="9 10" key="1">
    <citation type="submission" date="2019-06" db="EMBL/GenBank/DDBJ databases">
        <title>Sequencing the genomes of 1000 actinobacteria strains.</title>
        <authorList>
            <person name="Klenk H.-P."/>
        </authorList>
    </citation>
    <scope>NUCLEOTIDE SEQUENCE [LARGE SCALE GENOMIC DNA]</scope>
    <source>
        <strain evidence="9 10">DSM 44826</strain>
    </source>
</reference>
<feature type="compositionally biased region" description="Pro residues" evidence="7">
    <location>
        <begin position="961"/>
        <end position="979"/>
    </location>
</feature>
<keyword evidence="4 6" id="KW-0238">DNA-binding</keyword>
<feature type="compositionally biased region" description="Low complexity" evidence="7">
    <location>
        <begin position="275"/>
        <end position="293"/>
    </location>
</feature>
<dbReference type="SMART" id="SM00028">
    <property type="entry name" value="TPR"/>
    <property type="match status" value="5"/>
</dbReference>
<evidence type="ECO:0000313" key="10">
    <source>
        <dbReference type="Proteomes" id="UP000317940"/>
    </source>
</evidence>
<keyword evidence="5" id="KW-0804">Transcription</keyword>
<dbReference type="GO" id="GO:0043531">
    <property type="term" value="F:ADP binding"/>
    <property type="evidence" value="ECO:0007669"/>
    <property type="project" value="InterPro"/>
</dbReference>
<dbReference type="GO" id="GO:0006355">
    <property type="term" value="P:regulation of DNA-templated transcription"/>
    <property type="evidence" value="ECO:0007669"/>
    <property type="project" value="InterPro"/>
</dbReference>
<dbReference type="Pfam" id="PF13191">
    <property type="entry name" value="AAA_16"/>
    <property type="match status" value="1"/>
</dbReference>
<feature type="domain" description="OmpR/PhoB-type" evidence="8">
    <location>
        <begin position="11"/>
        <end position="112"/>
    </location>
</feature>
<feature type="DNA-binding region" description="OmpR/PhoB-type" evidence="6">
    <location>
        <begin position="11"/>
        <end position="112"/>
    </location>
</feature>
<evidence type="ECO:0000256" key="6">
    <source>
        <dbReference type="PROSITE-ProRule" id="PRU01091"/>
    </source>
</evidence>
<dbReference type="AlphaFoldDB" id="A0A561SEH6"/>
<evidence type="ECO:0000259" key="8">
    <source>
        <dbReference type="PROSITE" id="PS51755"/>
    </source>
</evidence>
<dbReference type="SMART" id="SM01043">
    <property type="entry name" value="BTAD"/>
    <property type="match status" value="1"/>
</dbReference>
<dbReference type="InterPro" id="IPR041664">
    <property type="entry name" value="AAA_16"/>
</dbReference>
<evidence type="ECO:0000256" key="4">
    <source>
        <dbReference type="ARBA" id="ARBA00023125"/>
    </source>
</evidence>
<evidence type="ECO:0000256" key="7">
    <source>
        <dbReference type="SAM" id="MobiDB-lite"/>
    </source>
</evidence>
<accession>A0A561SEH6</accession>
<dbReference type="Proteomes" id="UP000317940">
    <property type="component" value="Unassembled WGS sequence"/>
</dbReference>
<dbReference type="PRINTS" id="PR00364">
    <property type="entry name" value="DISEASERSIST"/>
</dbReference>
<dbReference type="SUPFAM" id="SSF52540">
    <property type="entry name" value="P-loop containing nucleoside triphosphate hydrolases"/>
    <property type="match status" value="1"/>
</dbReference>
<dbReference type="Pfam" id="PF00486">
    <property type="entry name" value="Trans_reg_C"/>
    <property type="match status" value="1"/>
</dbReference>
<dbReference type="InterPro" id="IPR019734">
    <property type="entry name" value="TPR_rpt"/>
</dbReference>
<feature type="region of interest" description="Disordered" evidence="7">
    <location>
        <begin position="275"/>
        <end position="307"/>
    </location>
</feature>
<organism evidence="9 10">
    <name type="scientific">Kitasatospora viridis</name>
    <dbReference type="NCBI Taxonomy" id="281105"/>
    <lineage>
        <taxon>Bacteria</taxon>
        <taxon>Bacillati</taxon>
        <taxon>Actinomycetota</taxon>
        <taxon>Actinomycetes</taxon>
        <taxon>Kitasatosporales</taxon>
        <taxon>Streptomycetaceae</taxon>
        <taxon>Kitasatospora</taxon>
    </lineage>
</organism>
<dbReference type="InterPro" id="IPR011990">
    <property type="entry name" value="TPR-like_helical_dom_sf"/>
</dbReference>
<sequence>MGESTAESGGPRQPAAPTRFGFALLGPLAVLDPDGRAVPLRSAKARTMLAALLLSANRVLTRERLTAELWGERVPATAGASLNNLAMRLRRLLEEQTAARLDTAPGGYLLRVAPGELDVDEQAARLDLARQAWARQDWPAVSSHSAAAAALWRGEPLADLAADGVRAAARQLTEAHLQALEWHAEAELRLGNHAALLPELSSRTAQFPLHEVFHGHLILALQRSGRQAEALLAFERVRGALAEELGADPGQALRELHQALLTGDPALLRVGQESAAPTGEGAAGAEETGQAVARPAAGRPTPSQLPADTAEFTGRAEQVKALVELLAPQPEDTGPRIAVVTGMSGIGKTALAVHAARLLHDRFPGGRLFADLHGFGLGTSQDPHDLLGRFLGDLSDAPAGPGVPIPGDTDGRAALLRTLLTGRQVLIVLDNARDAAQVLPLLPGSAGCSVLITSRNVLPDLPGGHRLVLEPLDEAEQREMLAAFCGADRIRAEAGEAARILDACAGLPLALRIVGAKARVRPGWPLRTLAEQLDGGGDRLQALATGSLSVQASFAAGYGMLRDSGDAREREAARVFRLLGRWHGDGLTAEAVAALVDGPVGRTTELLGLLGDVHLVQNPAPGRYRFHDLVGEYAAERLAAEEPAAVAEAALLRLLGWYTAASQAASSTIAPGMAAGPAFTAGPPDRVPHFADAAQALAWCVRELPNLREAIGRAALGPRPDLAWRLALNLFGYATTYWWTGVWDDCLHQALATARAHGDREGRAWVLFRLGVAHRLAYRYQDSLARLLECLPHFESQPDLEARAGVYANLSRAYGGTGRPAEALDYAHRALDLFRRSGSARSEAPLLSGLAAAHRAAGDYPAAEAVCRQVLAICRELGYLTNVAIALEELGDTLRALGRRDEALASLAEALTLRRQVGDTGGAADTLVATGWIHAHFGESAAARACFDEARGVSGTQAPLPSRPAEPVPAPGPQAGPVR</sequence>
<dbReference type="InterPro" id="IPR001867">
    <property type="entry name" value="OmpR/PhoB-type_DNA-bd"/>
</dbReference>
<evidence type="ECO:0000256" key="3">
    <source>
        <dbReference type="ARBA" id="ARBA00023015"/>
    </source>
</evidence>
<evidence type="ECO:0000256" key="5">
    <source>
        <dbReference type="ARBA" id="ARBA00023163"/>
    </source>
</evidence>
<dbReference type="Pfam" id="PF13424">
    <property type="entry name" value="TPR_12"/>
    <property type="match status" value="2"/>
</dbReference>
<dbReference type="InterPro" id="IPR005158">
    <property type="entry name" value="BTAD"/>
</dbReference>
<dbReference type="InterPro" id="IPR027417">
    <property type="entry name" value="P-loop_NTPase"/>
</dbReference>
<dbReference type="Pfam" id="PF03704">
    <property type="entry name" value="BTAD"/>
    <property type="match status" value="1"/>
</dbReference>
<dbReference type="Gene3D" id="1.10.10.10">
    <property type="entry name" value="Winged helix-like DNA-binding domain superfamily/Winged helix DNA-binding domain"/>
    <property type="match status" value="1"/>
</dbReference>
<feature type="region of interest" description="Disordered" evidence="7">
    <location>
        <begin position="953"/>
        <end position="979"/>
    </location>
</feature>
<dbReference type="PROSITE" id="PS51755">
    <property type="entry name" value="OMPR_PHOB"/>
    <property type="match status" value="1"/>
</dbReference>
<dbReference type="EMBL" id="VIWT01000006">
    <property type="protein sequence ID" value="TWF73266.1"/>
    <property type="molecule type" value="Genomic_DNA"/>
</dbReference>
<dbReference type="SUPFAM" id="SSF48452">
    <property type="entry name" value="TPR-like"/>
    <property type="match status" value="2"/>
</dbReference>
<dbReference type="RefSeq" id="WP_145911218.1">
    <property type="nucleotide sequence ID" value="NZ_BAAAMZ010000005.1"/>
</dbReference>
<dbReference type="SUPFAM" id="SSF46894">
    <property type="entry name" value="C-terminal effector domain of the bipartite response regulators"/>
    <property type="match status" value="1"/>
</dbReference>
<dbReference type="GO" id="GO:0003677">
    <property type="term" value="F:DNA binding"/>
    <property type="evidence" value="ECO:0007669"/>
    <property type="project" value="UniProtKB-UniRule"/>
</dbReference>
<dbReference type="SMART" id="SM00862">
    <property type="entry name" value="Trans_reg_C"/>
    <property type="match status" value="1"/>
</dbReference>
<dbReference type="CDD" id="cd15831">
    <property type="entry name" value="BTAD"/>
    <property type="match status" value="1"/>
</dbReference>
<protein>
    <submittedName>
        <fullName evidence="9">DNA-binding SARP family transcriptional activator</fullName>
    </submittedName>
</protein>
<evidence type="ECO:0000256" key="2">
    <source>
        <dbReference type="ARBA" id="ARBA00023012"/>
    </source>
</evidence>
<comment type="caution">
    <text evidence="9">The sequence shown here is derived from an EMBL/GenBank/DDBJ whole genome shotgun (WGS) entry which is preliminary data.</text>
</comment>
<dbReference type="InterPro" id="IPR051677">
    <property type="entry name" value="AfsR-DnrI-RedD_regulator"/>
</dbReference>
<keyword evidence="3" id="KW-0805">Transcription regulation</keyword>
<evidence type="ECO:0000256" key="1">
    <source>
        <dbReference type="ARBA" id="ARBA00005820"/>
    </source>
</evidence>
<dbReference type="GO" id="GO:0000160">
    <property type="term" value="P:phosphorelay signal transduction system"/>
    <property type="evidence" value="ECO:0007669"/>
    <property type="project" value="UniProtKB-KW"/>
</dbReference>
<dbReference type="OrthoDB" id="3862494at2"/>
<dbReference type="Gene3D" id="1.25.40.10">
    <property type="entry name" value="Tetratricopeptide repeat domain"/>
    <property type="match status" value="2"/>
</dbReference>
<keyword evidence="2" id="KW-0902">Two-component regulatory system</keyword>
<gene>
    <name evidence="9" type="ORF">FHX73_16417</name>
</gene>
<name>A0A561SEH6_9ACTN</name>
<dbReference type="PANTHER" id="PTHR35807">
    <property type="entry name" value="TRANSCRIPTIONAL REGULATOR REDD-RELATED"/>
    <property type="match status" value="1"/>
</dbReference>
<dbReference type="PANTHER" id="PTHR35807:SF1">
    <property type="entry name" value="TRANSCRIPTIONAL REGULATOR REDD"/>
    <property type="match status" value="1"/>
</dbReference>